<keyword evidence="2" id="KW-1185">Reference proteome</keyword>
<sequence>MKRLADRRGILLGAATAAVAFGALANSPRSSEIAITIGFEGGEAIPKGRLAVYLEGPADPQRMAARASAESDGGSSKIRLALPLPPGTRMSSRQQVVAELQRADGWLLARGSAQVEDDLPVEITLYTVMY</sequence>
<comment type="caution">
    <text evidence="1">The sequence shown here is derived from an EMBL/GenBank/DDBJ whole genome shotgun (WGS) entry which is preliminary data.</text>
</comment>
<evidence type="ECO:0000313" key="1">
    <source>
        <dbReference type="EMBL" id="MBL3675134.1"/>
    </source>
</evidence>
<organism evidence="1 2">
    <name type="scientific">Paracoccus aerius</name>
    <dbReference type="NCBI Taxonomy" id="1915382"/>
    <lineage>
        <taxon>Bacteria</taxon>
        <taxon>Pseudomonadati</taxon>
        <taxon>Pseudomonadota</taxon>
        <taxon>Alphaproteobacteria</taxon>
        <taxon>Rhodobacterales</taxon>
        <taxon>Paracoccaceae</taxon>
        <taxon>Paracoccus</taxon>
    </lineage>
</organism>
<dbReference type="RefSeq" id="WP_191311829.1">
    <property type="nucleotide sequence ID" value="NZ_BNCL01000016.1"/>
</dbReference>
<name>A0ABS1S9A9_9RHOB</name>
<protein>
    <submittedName>
        <fullName evidence="1">Uncharacterized protein</fullName>
    </submittedName>
</protein>
<proteinExistence type="predicted"/>
<reference evidence="1 2" key="1">
    <citation type="submission" date="2021-01" db="EMBL/GenBank/DDBJ databases">
        <title>011410 draft genome.</title>
        <authorList>
            <person name="Lang L."/>
        </authorList>
    </citation>
    <scope>NUCLEOTIDE SEQUENCE [LARGE SCALE GENOMIC DNA]</scope>
    <source>
        <strain evidence="1 2">KCTC 42845</strain>
    </source>
</reference>
<evidence type="ECO:0000313" key="2">
    <source>
        <dbReference type="Proteomes" id="UP000644749"/>
    </source>
</evidence>
<gene>
    <name evidence="1" type="ORF">JL111_16780</name>
</gene>
<dbReference type="EMBL" id="JAESHT010000018">
    <property type="protein sequence ID" value="MBL3675134.1"/>
    <property type="molecule type" value="Genomic_DNA"/>
</dbReference>
<accession>A0ABS1S9A9</accession>
<dbReference type="Proteomes" id="UP000644749">
    <property type="component" value="Unassembled WGS sequence"/>
</dbReference>